<accession>A0AAI8YYH7</accession>
<dbReference type="EMBL" id="CAVMBE010000023">
    <property type="protein sequence ID" value="CAK4005838.1"/>
    <property type="molecule type" value="Genomic_DNA"/>
</dbReference>
<comment type="caution">
    <text evidence="1">The sequence shown here is derived from an EMBL/GenBank/DDBJ whole genome shotgun (WGS) entry which is preliminary data.</text>
</comment>
<evidence type="ECO:0000313" key="2">
    <source>
        <dbReference type="Proteomes" id="UP001296104"/>
    </source>
</evidence>
<reference evidence="1" key="1">
    <citation type="submission" date="2023-11" db="EMBL/GenBank/DDBJ databases">
        <authorList>
            <person name="Alioto T."/>
            <person name="Alioto T."/>
            <person name="Gomez Garrido J."/>
        </authorList>
    </citation>
    <scope>NUCLEOTIDE SEQUENCE</scope>
</reference>
<dbReference type="Proteomes" id="UP001296104">
    <property type="component" value="Unassembled WGS sequence"/>
</dbReference>
<proteinExistence type="predicted"/>
<name>A0AAI8YYH7_9PEZI</name>
<keyword evidence="2" id="KW-1185">Reference proteome</keyword>
<sequence>MSTDEVEPTLLSLPRELRDKIYTFADEVTLVYKNNSTGERRLVDSSPLCGANKQLRLEYVQNCEELSASVKKHHTTIDVDYHEATYSGNGLARLGLFELPPTAEILTITLNIRASVATPREHGYQNIATHLINAIQRLPNLVHCTITTTITGITAMDYQIAHERRFNRELWRARPQVVAGKEFILAAITGEWEGLLGWQNDTSIYTGPLRGWQDQLLDLDKLSFQRLTTVYRRTGTPKGLQILQGVKKAREPTLVEMILYPIKFVLGRLMEGR</sequence>
<dbReference type="AlphaFoldDB" id="A0AAI8YYH7"/>
<protein>
    <submittedName>
        <fullName evidence="1">Uncharacterized protein</fullName>
    </submittedName>
</protein>
<gene>
    <name evidence="1" type="ORF">LECACI_7A004299</name>
</gene>
<evidence type="ECO:0000313" key="1">
    <source>
        <dbReference type="EMBL" id="CAK4005838.1"/>
    </source>
</evidence>
<organism evidence="1 2">
    <name type="scientific">Lecanosticta acicola</name>
    <dbReference type="NCBI Taxonomy" id="111012"/>
    <lineage>
        <taxon>Eukaryota</taxon>
        <taxon>Fungi</taxon>
        <taxon>Dikarya</taxon>
        <taxon>Ascomycota</taxon>
        <taxon>Pezizomycotina</taxon>
        <taxon>Dothideomycetes</taxon>
        <taxon>Dothideomycetidae</taxon>
        <taxon>Mycosphaerellales</taxon>
        <taxon>Mycosphaerellaceae</taxon>
        <taxon>Lecanosticta</taxon>
    </lineage>
</organism>